<protein>
    <recommendedName>
        <fullName evidence="3">Reverse transcriptase zinc-binding domain-containing protein</fullName>
    </recommendedName>
</protein>
<evidence type="ECO:0000313" key="2">
    <source>
        <dbReference type="Proteomes" id="UP000323506"/>
    </source>
</evidence>
<keyword evidence="2" id="KW-1185">Reference proteome</keyword>
<proteinExistence type="predicted"/>
<evidence type="ECO:0008006" key="3">
    <source>
        <dbReference type="Google" id="ProtNLM"/>
    </source>
</evidence>
<evidence type="ECO:0000313" key="1">
    <source>
        <dbReference type="EMBL" id="TYG75852.1"/>
    </source>
</evidence>
<sequence length="157" mass="18560">MASKHIIEKCNAQFRSLNPTKLRVAKQMNNWCVKTLSQGRNEILSWFWWQTQKGKQGIYWCSWKTLCFGKEDGGMEFWNFAKFNLALLAKQGWQLMEHPNSLLARTLKAKYFPNTNFIQSKLGNYLSYTWRSVWAMKNILLKGMVWRVGKGDNILIW</sequence>
<dbReference type="EMBL" id="CM017703">
    <property type="protein sequence ID" value="TYG75852.1"/>
    <property type="molecule type" value="Genomic_DNA"/>
</dbReference>
<name>A0A5D2D5G8_GOSDA</name>
<accession>A0A5D2D5G8</accession>
<organism evidence="1 2">
    <name type="scientific">Gossypium darwinii</name>
    <name type="common">Darwin's cotton</name>
    <name type="synonym">Gossypium barbadense var. darwinii</name>
    <dbReference type="NCBI Taxonomy" id="34276"/>
    <lineage>
        <taxon>Eukaryota</taxon>
        <taxon>Viridiplantae</taxon>
        <taxon>Streptophyta</taxon>
        <taxon>Embryophyta</taxon>
        <taxon>Tracheophyta</taxon>
        <taxon>Spermatophyta</taxon>
        <taxon>Magnoliopsida</taxon>
        <taxon>eudicotyledons</taxon>
        <taxon>Gunneridae</taxon>
        <taxon>Pentapetalae</taxon>
        <taxon>rosids</taxon>
        <taxon>malvids</taxon>
        <taxon>Malvales</taxon>
        <taxon>Malvaceae</taxon>
        <taxon>Malvoideae</taxon>
        <taxon>Gossypium</taxon>
    </lineage>
</organism>
<gene>
    <name evidence="1" type="ORF">ES288_D03G065600v1</name>
</gene>
<reference evidence="1 2" key="1">
    <citation type="submission" date="2019-06" db="EMBL/GenBank/DDBJ databases">
        <title>WGS assembly of Gossypium darwinii.</title>
        <authorList>
            <person name="Chen Z.J."/>
            <person name="Sreedasyam A."/>
            <person name="Ando A."/>
            <person name="Song Q."/>
            <person name="De L."/>
            <person name="Hulse-Kemp A."/>
            <person name="Ding M."/>
            <person name="Ye W."/>
            <person name="Kirkbride R."/>
            <person name="Jenkins J."/>
            <person name="Plott C."/>
            <person name="Lovell J."/>
            <person name="Lin Y.-M."/>
            <person name="Vaughn R."/>
            <person name="Liu B."/>
            <person name="Li W."/>
            <person name="Simpson S."/>
            <person name="Scheffler B."/>
            <person name="Saski C."/>
            <person name="Grover C."/>
            <person name="Hu G."/>
            <person name="Conover J."/>
            <person name="Carlson J."/>
            <person name="Shu S."/>
            <person name="Boston L."/>
            <person name="Williams M."/>
            <person name="Peterson D."/>
            <person name="Mcgee K."/>
            <person name="Jones D."/>
            <person name="Wendel J."/>
            <person name="Stelly D."/>
            <person name="Grimwood J."/>
            <person name="Schmutz J."/>
        </authorList>
    </citation>
    <scope>NUCLEOTIDE SEQUENCE [LARGE SCALE GENOMIC DNA]</scope>
    <source>
        <strain evidence="1">1808015.09</strain>
    </source>
</reference>
<dbReference type="Proteomes" id="UP000323506">
    <property type="component" value="Chromosome D03"/>
</dbReference>
<dbReference type="AlphaFoldDB" id="A0A5D2D5G8"/>